<sequence>MQDAEALLMSALKNVWPEVCTILFVSLCVPLLQLNVFSLIAACVCAALLAGVFIYRERRSAGALRALRREIVRECTDLHYFVQSALRTPDAPEPVLPLFEELVP</sequence>
<evidence type="ECO:0000256" key="1">
    <source>
        <dbReference type="SAM" id="Phobius"/>
    </source>
</evidence>
<keyword evidence="1" id="KW-0472">Membrane</keyword>
<name>A0A6S6QZ82_9HYPH</name>
<reference evidence="2 3" key="1">
    <citation type="submission" date="2020-08" db="EMBL/GenBank/DDBJ databases">
        <title>Genome sequence of Rhizobiales bacterium strain IZ6.</title>
        <authorList>
            <person name="Nakai R."/>
            <person name="Naganuma T."/>
        </authorList>
    </citation>
    <scope>NUCLEOTIDE SEQUENCE [LARGE SCALE GENOMIC DNA]</scope>
    <source>
        <strain evidence="2 3">IZ6</strain>
    </source>
</reference>
<keyword evidence="3" id="KW-1185">Reference proteome</keyword>
<dbReference type="EMBL" id="AP023361">
    <property type="protein sequence ID" value="BCJ91938.1"/>
    <property type="molecule type" value="Genomic_DNA"/>
</dbReference>
<proteinExistence type="predicted"/>
<dbReference type="RefSeq" id="WP_222875552.1">
    <property type="nucleotide sequence ID" value="NZ_AP023361.1"/>
</dbReference>
<protein>
    <submittedName>
        <fullName evidence="2">Uncharacterized protein</fullName>
    </submittedName>
</protein>
<dbReference type="Proteomes" id="UP000515317">
    <property type="component" value="Chromosome"/>
</dbReference>
<feature type="transmembrane region" description="Helical" evidence="1">
    <location>
        <begin position="36"/>
        <end position="55"/>
    </location>
</feature>
<dbReference type="AlphaFoldDB" id="A0A6S6QZ82"/>
<evidence type="ECO:0000313" key="2">
    <source>
        <dbReference type="EMBL" id="BCJ91938.1"/>
    </source>
</evidence>
<dbReference type="KEGG" id="tso:IZ6_26730"/>
<keyword evidence="1" id="KW-0812">Transmembrane</keyword>
<keyword evidence="1" id="KW-1133">Transmembrane helix</keyword>
<organism evidence="2 3">
    <name type="scientific">Terrihabitans soli</name>
    <dbReference type="NCBI Taxonomy" id="708113"/>
    <lineage>
        <taxon>Bacteria</taxon>
        <taxon>Pseudomonadati</taxon>
        <taxon>Pseudomonadota</taxon>
        <taxon>Alphaproteobacteria</taxon>
        <taxon>Hyphomicrobiales</taxon>
        <taxon>Terrihabitans</taxon>
    </lineage>
</organism>
<evidence type="ECO:0000313" key="3">
    <source>
        <dbReference type="Proteomes" id="UP000515317"/>
    </source>
</evidence>
<gene>
    <name evidence="2" type="ORF">IZ6_26730</name>
</gene>
<accession>A0A6S6QZ82</accession>